<dbReference type="RefSeq" id="WP_188433431.1">
    <property type="nucleotide sequence ID" value="NZ_BMEX01000019.1"/>
</dbReference>
<evidence type="ECO:0000259" key="3">
    <source>
        <dbReference type="PROSITE" id="PS51910"/>
    </source>
</evidence>
<dbReference type="PANTHER" id="PTHR46066">
    <property type="entry name" value="CHITINASE DOMAIN-CONTAINING PROTEIN 1 FAMILY MEMBER"/>
    <property type="match status" value="1"/>
</dbReference>
<proteinExistence type="predicted"/>
<sequence>MRNQYHLQRKKPSREQQNPPGNGSERREVTKHRRKRMIIWMICMVAITAGGWLILTSADHPGEGGKVKPEPSPAIAGHPEEPPDPDPITPGSEDWWDPTDPSIIPEKKTTTKDKKKPVIQPPPTTSSRHILHNNWQNPDLNRLPMAETRTRGTNPSIPQLSNPPVRPAPFERPPDRRLQVAVRIPYWDPAATERLEQVADQINELNYPWYDIQSDGTLILRKADEASRILEIAEKNNIRLLPIIGNQYSPILLHEMLNQPEKRNRLIQEIVHTVLKQGYAGVELQFEPILEEDHDAFSHFVEELAAQLHEQQRWLSVALHPKTGTKRDTPSQCAQDWRRVGKAADSVKIMTYHYSLEKPGPAAPQPWLEEVLKRATSDMPAKKIYVSLSTQGYIWTGPDRLGPLTFNDAQNLIHTHNVSLQRNGDQPWFQYPVGKQIHTGYYQDAVGYGQKLRFLLEHHPDLAGIAHWYLGAEDPDTWKIIREANKRNR</sequence>
<dbReference type="InterPro" id="IPR011583">
    <property type="entry name" value="Chitinase_II/V-like_cat"/>
</dbReference>
<keyword evidence="2" id="KW-0812">Transmembrane</keyword>
<dbReference type="Gene3D" id="3.10.50.10">
    <property type="match status" value="1"/>
</dbReference>
<feature type="compositionally biased region" description="Polar residues" evidence="1">
    <location>
        <begin position="151"/>
        <end position="162"/>
    </location>
</feature>
<dbReference type="InterPro" id="IPR029070">
    <property type="entry name" value="Chitinase_insertion_sf"/>
</dbReference>
<feature type="region of interest" description="Disordered" evidence="1">
    <location>
        <begin position="1"/>
        <end position="31"/>
    </location>
</feature>
<comment type="caution">
    <text evidence="4">The sequence shown here is derived from an EMBL/GenBank/DDBJ whole genome shotgun (WGS) entry which is preliminary data.</text>
</comment>
<dbReference type="SMART" id="SM00636">
    <property type="entry name" value="Glyco_18"/>
    <property type="match status" value="1"/>
</dbReference>
<gene>
    <name evidence="4" type="ORF">GCM10007416_31080</name>
</gene>
<dbReference type="SUPFAM" id="SSF51445">
    <property type="entry name" value="(Trans)glycosidases"/>
    <property type="match status" value="1"/>
</dbReference>
<reference evidence="5" key="1">
    <citation type="journal article" date="2019" name="Int. J. Syst. Evol. Microbiol.">
        <title>The Global Catalogue of Microorganisms (GCM) 10K type strain sequencing project: providing services to taxonomists for standard genome sequencing and annotation.</title>
        <authorList>
            <consortium name="The Broad Institute Genomics Platform"/>
            <consortium name="The Broad Institute Genome Sequencing Center for Infectious Disease"/>
            <person name="Wu L."/>
            <person name="Ma J."/>
        </authorList>
    </citation>
    <scope>NUCLEOTIDE SEQUENCE [LARGE SCALE GENOMIC DNA]</scope>
    <source>
        <strain evidence="5">CGMCC 1.12404</strain>
    </source>
</reference>
<feature type="compositionally biased region" description="Polar residues" evidence="1">
    <location>
        <begin position="125"/>
        <end position="139"/>
    </location>
</feature>
<dbReference type="InterPro" id="IPR017853">
    <property type="entry name" value="GH"/>
</dbReference>
<keyword evidence="5" id="KW-1185">Reference proteome</keyword>
<feature type="domain" description="GH18" evidence="3">
    <location>
        <begin position="181"/>
        <end position="489"/>
    </location>
</feature>
<dbReference type="PROSITE" id="PS51910">
    <property type="entry name" value="GH18_2"/>
    <property type="match status" value="1"/>
</dbReference>
<feature type="region of interest" description="Disordered" evidence="1">
    <location>
        <begin position="62"/>
        <end position="172"/>
    </location>
</feature>
<dbReference type="PANTHER" id="PTHR46066:SF2">
    <property type="entry name" value="CHITINASE DOMAIN-CONTAINING PROTEIN 1"/>
    <property type="match status" value="1"/>
</dbReference>
<evidence type="ECO:0000256" key="2">
    <source>
        <dbReference type="SAM" id="Phobius"/>
    </source>
</evidence>
<evidence type="ECO:0000256" key="1">
    <source>
        <dbReference type="SAM" id="MobiDB-lite"/>
    </source>
</evidence>
<dbReference type="InterPro" id="IPR001223">
    <property type="entry name" value="Glyco_hydro18_cat"/>
</dbReference>
<protein>
    <recommendedName>
        <fullName evidence="3">GH18 domain-containing protein</fullName>
    </recommendedName>
</protein>
<dbReference type="EMBL" id="BMEX01000019">
    <property type="protein sequence ID" value="GGA55657.1"/>
    <property type="molecule type" value="Genomic_DNA"/>
</dbReference>
<keyword evidence="2" id="KW-0472">Membrane</keyword>
<accession>A0ABQ1H2Z6</accession>
<evidence type="ECO:0000313" key="5">
    <source>
        <dbReference type="Proteomes" id="UP000617979"/>
    </source>
</evidence>
<dbReference type="Pfam" id="PF00704">
    <property type="entry name" value="Glyco_hydro_18"/>
    <property type="match status" value="1"/>
</dbReference>
<evidence type="ECO:0000313" key="4">
    <source>
        <dbReference type="EMBL" id="GGA55657.1"/>
    </source>
</evidence>
<feature type="transmembrane region" description="Helical" evidence="2">
    <location>
        <begin position="37"/>
        <end position="55"/>
    </location>
</feature>
<dbReference type="Proteomes" id="UP000617979">
    <property type="component" value="Unassembled WGS sequence"/>
</dbReference>
<dbReference type="Gene3D" id="3.20.20.80">
    <property type="entry name" value="Glycosidases"/>
    <property type="match status" value="1"/>
</dbReference>
<name>A0ABQ1H2Z6_9BACL</name>
<organism evidence="4 5">
    <name type="scientific">Kroppenstedtia guangzhouensis</name>
    <dbReference type="NCBI Taxonomy" id="1274356"/>
    <lineage>
        <taxon>Bacteria</taxon>
        <taxon>Bacillati</taxon>
        <taxon>Bacillota</taxon>
        <taxon>Bacilli</taxon>
        <taxon>Bacillales</taxon>
        <taxon>Thermoactinomycetaceae</taxon>
        <taxon>Kroppenstedtia</taxon>
    </lineage>
</organism>
<keyword evidence="2" id="KW-1133">Transmembrane helix</keyword>